<reference evidence="2 3" key="1">
    <citation type="journal article" date="2020" name="ISME J.">
        <title>Uncovering the hidden diversity of litter-decomposition mechanisms in mushroom-forming fungi.</title>
        <authorList>
            <person name="Floudas D."/>
            <person name="Bentzer J."/>
            <person name="Ahren D."/>
            <person name="Johansson T."/>
            <person name="Persson P."/>
            <person name="Tunlid A."/>
        </authorList>
    </citation>
    <scope>NUCLEOTIDE SEQUENCE [LARGE SCALE GENOMIC DNA]</scope>
    <source>
        <strain evidence="2 3">CBS 291.85</strain>
    </source>
</reference>
<dbReference type="EMBL" id="JAACJM010000204">
    <property type="protein sequence ID" value="KAF5337873.1"/>
    <property type="molecule type" value="Genomic_DNA"/>
</dbReference>
<gene>
    <name evidence="2" type="ORF">D9758_016144</name>
</gene>
<feature type="compositionally biased region" description="Low complexity" evidence="1">
    <location>
        <begin position="116"/>
        <end position="132"/>
    </location>
</feature>
<evidence type="ECO:0000256" key="1">
    <source>
        <dbReference type="SAM" id="MobiDB-lite"/>
    </source>
</evidence>
<feature type="region of interest" description="Disordered" evidence="1">
    <location>
        <begin position="1"/>
        <end position="49"/>
    </location>
</feature>
<feature type="compositionally biased region" description="Basic and acidic residues" evidence="1">
    <location>
        <begin position="133"/>
        <end position="148"/>
    </location>
</feature>
<comment type="caution">
    <text evidence="2">The sequence shown here is derived from an EMBL/GenBank/DDBJ whole genome shotgun (WGS) entry which is preliminary data.</text>
</comment>
<sequence length="181" mass="19447">MKKSSVSLHRLTPLNSRPAPGPHQTTPPNTFTPQATAPLPSSLRTPTHNPSTRLVASIAREVGFTQVSQNAKLVSMTKLVFQGVSCTADAYLITILHQYYLDDFLSGFDAHSCKGSGASTSSASSSSGSKSTGRGDKREKEGTRKPRVEFMSPPKGLVDTDRFSGLKSILNRTTGVWLGMH</sequence>
<evidence type="ECO:0000313" key="2">
    <source>
        <dbReference type="EMBL" id="KAF5337873.1"/>
    </source>
</evidence>
<dbReference type="OrthoDB" id="3643at2759"/>
<feature type="compositionally biased region" description="Polar residues" evidence="1">
    <location>
        <begin position="23"/>
        <end position="35"/>
    </location>
</feature>
<protein>
    <submittedName>
        <fullName evidence="2">Uncharacterized protein</fullName>
    </submittedName>
</protein>
<feature type="region of interest" description="Disordered" evidence="1">
    <location>
        <begin position="116"/>
        <end position="154"/>
    </location>
</feature>
<dbReference type="AlphaFoldDB" id="A0A8H5FIQ4"/>
<name>A0A8H5FIQ4_9AGAR</name>
<proteinExistence type="predicted"/>
<evidence type="ECO:0000313" key="3">
    <source>
        <dbReference type="Proteomes" id="UP000559256"/>
    </source>
</evidence>
<organism evidence="2 3">
    <name type="scientific">Tetrapyrgos nigripes</name>
    <dbReference type="NCBI Taxonomy" id="182062"/>
    <lineage>
        <taxon>Eukaryota</taxon>
        <taxon>Fungi</taxon>
        <taxon>Dikarya</taxon>
        <taxon>Basidiomycota</taxon>
        <taxon>Agaricomycotina</taxon>
        <taxon>Agaricomycetes</taxon>
        <taxon>Agaricomycetidae</taxon>
        <taxon>Agaricales</taxon>
        <taxon>Marasmiineae</taxon>
        <taxon>Marasmiaceae</taxon>
        <taxon>Tetrapyrgos</taxon>
    </lineage>
</organism>
<accession>A0A8H5FIQ4</accession>
<dbReference type="Proteomes" id="UP000559256">
    <property type="component" value="Unassembled WGS sequence"/>
</dbReference>
<keyword evidence="3" id="KW-1185">Reference proteome</keyword>